<evidence type="ECO:0000313" key="6">
    <source>
        <dbReference type="EMBL" id="GES01751.1"/>
    </source>
</evidence>
<keyword evidence="2" id="KW-0238">DNA-binding</keyword>
<dbReference type="InterPro" id="IPR011711">
    <property type="entry name" value="GntR_C"/>
</dbReference>
<feature type="domain" description="HTH gntR-type" evidence="5">
    <location>
        <begin position="15"/>
        <end position="82"/>
    </location>
</feature>
<dbReference type="InterPro" id="IPR036388">
    <property type="entry name" value="WH-like_DNA-bd_sf"/>
</dbReference>
<dbReference type="InterPro" id="IPR008920">
    <property type="entry name" value="TF_FadR/GntR_C"/>
</dbReference>
<dbReference type="GO" id="GO:0003677">
    <property type="term" value="F:DNA binding"/>
    <property type="evidence" value="ECO:0007669"/>
    <property type="project" value="UniProtKB-KW"/>
</dbReference>
<dbReference type="Pfam" id="PF00392">
    <property type="entry name" value="GntR"/>
    <property type="match status" value="1"/>
</dbReference>
<sequence length="243" mass="26358">MLANQGATAKIARPTTLRESVFEAILELIIVGNLEPGQHLVENELADILGVSRQPVREALQLLSGEGWVDLRPGHGAFVHAPTVAEADQLLAVRTLLETESARLAARNSDEPGVAQLRMLCARGLAAFESDDVDGSVAANSELHAAVTALSGNQVLAELTSQVARRVRWYHTPVARQRGRASWDEHTALIDAIADGDEELAAEVMRRHTEHTRHSYLEQRAGHGEESVSAPARRRRPRAAATS</sequence>
<dbReference type="Gene3D" id="1.20.120.530">
    <property type="entry name" value="GntR ligand-binding domain-like"/>
    <property type="match status" value="1"/>
</dbReference>
<proteinExistence type="predicted"/>
<dbReference type="OrthoDB" id="8664638at2"/>
<dbReference type="SUPFAM" id="SSF46785">
    <property type="entry name" value="Winged helix' DNA-binding domain"/>
    <property type="match status" value="1"/>
</dbReference>
<keyword evidence="7" id="KW-1185">Reference proteome</keyword>
<evidence type="ECO:0000256" key="3">
    <source>
        <dbReference type="ARBA" id="ARBA00023163"/>
    </source>
</evidence>
<feature type="compositionally biased region" description="Basic residues" evidence="4">
    <location>
        <begin position="232"/>
        <end position="243"/>
    </location>
</feature>
<dbReference type="Gene3D" id="1.10.10.10">
    <property type="entry name" value="Winged helix-like DNA-binding domain superfamily/Winged helix DNA-binding domain"/>
    <property type="match status" value="1"/>
</dbReference>
<evidence type="ECO:0000256" key="1">
    <source>
        <dbReference type="ARBA" id="ARBA00023015"/>
    </source>
</evidence>
<dbReference type="EMBL" id="BLAD01000053">
    <property type="protein sequence ID" value="GES01751.1"/>
    <property type="molecule type" value="Genomic_DNA"/>
</dbReference>
<dbReference type="PROSITE" id="PS50949">
    <property type="entry name" value="HTH_GNTR"/>
    <property type="match status" value="1"/>
</dbReference>
<protein>
    <submittedName>
        <fullName evidence="6">Transcriptional regulator</fullName>
    </submittedName>
</protein>
<dbReference type="InterPro" id="IPR036390">
    <property type="entry name" value="WH_DNA-bd_sf"/>
</dbReference>
<dbReference type="PANTHER" id="PTHR43537">
    <property type="entry name" value="TRANSCRIPTIONAL REGULATOR, GNTR FAMILY"/>
    <property type="match status" value="1"/>
</dbReference>
<evidence type="ECO:0000256" key="2">
    <source>
        <dbReference type="ARBA" id="ARBA00023125"/>
    </source>
</evidence>
<dbReference type="SMART" id="SM00345">
    <property type="entry name" value="HTH_GNTR"/>
    <property type="match status" value="1"/>
</dbReference>
<dbReference type="PANTHER" id="PTHR43537:SF45">
    <property type="entry name" value="GNTR FAMILY REGULATORY PROTEIN"/>
    <property type="match status" value="1"/>
</dbReference>
<dbReference type="RefSeq" id="WP_155338022.1">
    <property type="nucleotide sequence ID" value="NZ_BAAABN010000030.1"/>
</dbReference>
<dbReference type="AlphaFoldDB" id="A0A5M3W3P0"/>
<feature type="compositionally biased region" description="Basic and acidic residues" evidence="4">
    <location>
        <begin position="208"/>
        <end position="226"/>
    </location>
</feature>
<comment type="caution">
    <text evidence="6">The sequence shown here is derived from an EMBL/GenBank/DDBJ whole genome shotgun (WGS) entry which is preliminary data.</text>
</comment>
<dbReference type="PRINTS" id="PR00035">
    <property type="entry name" value="HTHGNTR"/>
</dbReference>
<evidence type="ECO:0000313" key="7">
    <source>
        <dbReference type="Proteomes" id="UP000334990"/>
    </source>
</evidence>
<dbReference type="GO" id="GO:0003700">
    <property type="term" value="F:DNA-binding transcription factor activity"/>
    <property type="evidence" value="ECO:0007669"/>
    <property type="project" value="InterPro"/>
</dbReference>
<evidence type="ECO:0000256" key="4">
    <source>
        <dbReference type="SAM" id="MobiDB-lite"/>
    </source>
</evidence>
<keyword evidence="3" id="KW-0804">Transcription</keyword>
<dbReference type="CDD" id="cd07377">
    <property type="entry name" value="WHTH_GntR"/>
    <property type="match status" value="1"/>
</dbReference>
<dbReference type="Pfam" id="PF07729">
    <property type="entry name" value="FCD"/>
    <property type="match status" value="1"/>
</dbReference>
<organism evidence="6 7">
    <name type="scientific">Acrocarpospora corrugata</name>
    <dbReference type="NCBI Taxonomy" id="35763"/>
    <lineage>
        <taxon>Bacteria</taxon>
        <taxon>Bacillati</taxon>
        <taxon>Actinomycetota</taxon>
        <taxon>Actinomycetes</taxon>
        <taxon>Streptosporangiales</taxon>
        <taxon>Streptosporangiaceae</taxon>
        <taxon>Acrocarpospora</taxon>
    </lineage>
</organism>
<dbReference type="InterPro" id="IPR000524">
    <property type="entry name" value="Tscrpt_reg_HTH_GntR"/>
</dbReference>
<gene>
    <name evidence="6" type="ORF">Acor_38150</name>
</gene>
<dbReference type="Proteomes" id="UP000334990">
    <property type="component" value="Unassembled WGS sequence"/>
</dbReference>
<keyword evidence="1" id="KW-0805">Transcription regulation</keyword>
<reference evidence="6 7" key="1">
    <citation type="submission" date="2019-10" db="EMBL/GenBank/DDBJ databases">
        <title>Whole genome shotgun sequence of Acrocarpospora corrugata NBRC 13972.</title>
        <authorList>
            <person name="Ichikawa N."/>
            <person name="Kimura A."/>
            <person name="Kitahashi Y."/>
            <person name="Komaki H."/>
            <person name="Oguchi A."/>
        </authorList>
    </citation>
    <scope>NUCLEOTIDE SEQUENCE [LARGE SCALE GENOMIC DNA]</scope>
    <source>
        <strain evidence="6 7">NBRC 13972</strain>
    </source>
</reference>
<accession>A0A5M3W3P0</accession>
<name>A0A5M3W3P0_9ACTN</name>
<dbReference type="SMART" id="SM00895">
    <property type="entry name" value="FCD"/>
    <property type="match status" value="1"/>
</dbReference>
<evidence type="ECO:0000259" key="5">
    <source>
        <dbReference type="PROSITE" id="PS50949"/>
    </source>
</evidence>
<dbReference type="SUPFAM" id="SSF48008">
    <property type="entry name" value="GntR ligand-binding domain-like"/>
    <property type="match status" value="1"/>
</dbReference>
<feature type="region of interest" description="Disordered" evidence="4">
    <location>
        <begin position="208"/>
        <end position="243"/>
    </location>
</feature>